<reference evidence="9 10" key="1">
    <citation type="journal article" date="2012" name="Stand. Genomic Sci.">
        <title>Complete genome sequencing and analysis of Saprospira grandis str. Lewin, a predatory marine bacterium.</title>
        <authorList>
            <person name="Saw J.H."/>
            <person name="Yuryev A."/>
            <person name="Kanbe M."/>
            <person name="Hou S."/>
            <person name="Young A.G."/>
            <person name="Aizawa S."/>
            <person name="Alam M."/>
        </authorList>
    </citation>
    <scope>NUCLEOTIDE SEQUENCE [LARGE SCALE GENOMIC DNA]</scope>
    <source>
        <strain evidence="9 10">Lewin</strain>
    </source>
</reference>
<dbReference type="GO" id="GO:0004505">
    <property type="term" value="F:phenylalanine 4-monooxygenase activity"/>
    <property type="evidence" value="ECO:0007669"/>
    <property type="project" value="UniProtKB-EC"/>
</dbReference>
<name>H6L3H9_SAPGL</name>
<comment type="cofactor">
    <cofactor evidence="1 7">
        <name>Fe(2+)</name>
        <dbReference type="ChEBI" id="CHEBI:29033"/>
    </cofactor>
</comment>
<feature type="binding site" evidence="7">
    <location>
        <position position="117"/>
    </location>
    <ligand>
        <name>Fe cation</name>
        <dbReference type="ChEBI" id="CHEBI:24875"/>
    </ligand>
</feature>
<dbReference type="HOGENOM" id="CLU_023198_1_0_10"/>
<dbReference type="AlphaFoldDB" id="H6L3H9"/>
<dbReference type="PANTHER" id="PTHR11473:SF24">
    <property type="entry name" value="PHENYLALANINE-4-HYDROXYLASE"/>
    <property type="match status" value="1"/>
</dbReference>
<organism evidence="9 10">
    <name type="scientific">Saprospira grandis (strain Lewin)</name>
    <dbReference type="NCBI Taxonomy" id="984262"/>
    <lineage>
        <taxon>Bacteria</taxon>
        <taxon>Pseudomonadati</taxon>
        <taxon>Bacteroidota</taxon>
        <taxon>Saprospiria</taxon>
        <taxon>Saprospirales</taxon>
        <taxon>Saprospiraceae</taxon>
        <taxon>Saprospira</taxon>
    </lineage>
</organism>
<evidence type="ECO:0000256" key="3">
    <source>
        <dbReference type="ARBA" id="ARBA00022723"/>
    </source>
</evidence>
<dbReference type="EC" id="1.14.16.1" evidence="9"/>
<dbReference type="PRINTS" id="PR00372">
    <property type="entry name" value="FYWHYDRXLASE"/>
</dbReference>
<dbReference type="GO" id="GO:0005506">
    <property type="term" value="F:iron ion binding"/>
    <property type="evidence" value="ECO:0007669"/>
    <property type="project" value="InterPro"/>
</dbReference>
<dbReference type="Proteomes" id="UP000007519">
    <property type="component" value="Chromosome"/>
</dbReference>
<feature type="binding site" evidence="7">
    <location>
        <position position="122"/>
    </location>
    <ligand>
        <name>Fe cation</name>
        <dbReference type="ChEBI" id="CHEBI:24875"/>
    </ligand>
</feature>
<gene>
    <name evidence="9" type="primary">phhA</name>
    <name evidence="9" type="ordered locus">SGRA_1091</name>
</gene>
<dbReference type="Gene3D" id="1.10.800.10">
    <property type="entry name" value="Aromatic amino acid hydroxylase"/>
    <property type="match status" value="1"/>
</dbReference>
<dbReference type="STRING" id="984262.SGRA_1091"/>
<feature type="binding site" evidence="7">
    <location>
        <position position="164"/>
    </location>
    <ligand>
        <name>Fe cation</name>
        <dbReference type="ChEBI" id="CHEBI:24875"/>
    </ligand>
</feature>
<feature type="domain" description="Biopterin-dependent aromatic amino acid hydroxylase family profile" evidence="8">
    <location>
        <begin position="1"/>
        <end position="245"/>
    </location>
</feature>
<dbReference type="EMBL" id="CP002831">
    <property type="protein sequence ID" value="AFC23826.1"/>
    <property type="molecule type" value="Genomic_DNA"/>
</dbReference>
<proteinExistence type="inferred from homology"/>
<keyword evidence="6" id="KW-0503">Monooxygenase</keyword>
<dbReference type="SUPFAM" id="SSF56534">
    <property type="entry name" value="Aromatic aminoacid monoxygenases, catalytic and oligomerization domains"/>
    <property type="match status" value="1"/>
</dbReference>
<dbReference type="InterPro" id="IPR036951">
    <property type="entry name" value="ArAA_hydroxylase_sf"/>
</dbReference>
<evidence type="ECO:0000256" key="2">
    <source>
        <dbReference type="ARBA" id="ARBA00009712"/>
    </source>
</evidence>
<sequence length="245" mass="28482">MRKIMMQQNYEAYQAEDQAVWQLLFKRQWENLEDKAVPELWPALKAAQSALNGQAIPNFKELSPLLQKEQNFSIELVPGLIPVEEFFALLAQRRFPSSCWLRKMEELDYLEEPDMFHDTFGHIPLLFNAQYADFMQEFGRIGLQVAHLPDAVAALERLYWFTIEFGVCKNAQGQAIYGAGILSSFGESIQVHKGQNCEFRPFLLESVLKHHFHKHEMQSVYYYLDNFQSLFGLLKSVEQRLLALA</sequence>
<dbReference type="PANTHER" id="PTHR11473">
    <property type="entry name" value="AROMATIC AMINO ACID HYDROXYLASE"/>
    <property type="match status" value="1"/>
</dbReference>
<evidence type="ECO:0000256" key="6">
    <source>
        <dbReference type="ARBA" id="ARBA00023033"/>
    </source>
</evidence>
<dbReference type="PROSITE" id="PS51410">
    <property type="entry name" value="BH4_AAA_HYDROXYL_2"/>
    <property type="match status" value="1"/>
</dbReference>
<evidence type="ECO:0000313" key="9">
    <source>
        <dbReference type="EMBL" id="AFC23826.1"/>
    </source>
</evidence>
<dbReference type="eggNOG" id="COG3186">
    <property type="taxonomic scope" value="Bacteria"/>
</dbReference>
<keyword evidence="10" id="KW-1185">Reference proteome</keyword>
<protein>
    <submittedName>
        <fullName evidence="9">Phenylalanine 4-monooxygenase</fullName>
        <ecNumber evidence="9">1.14.16.1</ecNumber>
    </submittedName>
</protein>
<evidence type="ECO:0000256" key="5">
    <source>
        <dbReference type="ARBA" id="ARBA00023004"/>
    </source>
</evidence>
<evidence type="ECO:0000313" key="10">
    <source>
        <dbReference type="Proteomes" id="UP000007519"/>
    </source>
</evidence>
<keyword evidence="4 9" id="KW-0560">Oxidoreductase</keyword>
<dbReference type="InterPro" id="IPR019774">
    <property type="entry name" value="Aromatic-AA_hydroxylase_C"/>
</dbReference>
<dbReference type="InterPro" id="IPR036329">
    <property type="entry name" value="Aro-AA_hydroxylase_C_sf"/>
</dbReference>
<evidence type="ECO:0000256" key="7">
    <source>
        <dbReference type="PIRSR" id="PIRSR601273-2"/>
    </source>
</evidence>
<dbReference type="Pfam" id="PF00351">
    <property type="entry name" value="Biopterin_H"/>
    <property type="match status" value="1"/>
</dbReference>
<keyword evidence="5 7" id="KW-0408">Iron</keyword>
<evidence type="ECO:0000259" key="8">
    <source>
        <dbReference type="PROSITE" id="PS51410"/>
    </source>
</evidence>
<accession>H6L3H9</accession>
<dbReference type="KEGG" id="sgn:SGRA_1091"/>
<evidence type="ECO:0000256" key="4">
    <source>
        <dbReference type="ARBA" id="ARBA00023002"/>
    </source>
</evidence>
<evidence type="ECO:0000256" key="1">
    <source>
        <dbReference type="ARBA" id="ARBA00001954"/>
    </source>
</evidence>
<comment type="similarity">
    <text evidence="2">Belongs to the biopterin-dependent aromatic amino acid hydroxylase family.</text>
</comment>
<dbReference type="InterPro" id="IPR001273">
    <property type="entry name" value="ArAA_hydroxylase"/>
</dbReference>
<dbReference type="OrthoDB" id="9780502at2"/>
<keyword evidence="3 7" id="KW-0479">Metal-binding</keyword>